<keyword evidence="9" id="KW-1185">Reference proteome</keyword>
<dbReference type="EMBL" id="JXLN01000983">
    <property type="protein sequence ID" value="KPM02111.1"/>
    <property type="molecule type" value="Genomic_DNA"/>
</dbReference>
<dbReference type="OMA" id="TICENEQ"/>
<dbReference type="PROSITE" id="PS00018">
    <property type="entry name" value="EF_HAND_1"/>
    <property type="match status" value="1"/>
</dbReference>
<sequence>MADEVKEKKKKSKKSSVKAAAAEAAPAADPAPAEEPAAAPAPAPAAPKPSSTKKRAQRTGSNVFAMFTQHQVQEFKEAFQFIDQDKDGFISKNDIRATFDSLGRICTDAELESMIKEAPGPINFTMFLTIFGDRTQGTDEEEVILNAFAQFDEGEGLCKEETLRHSLVTWGEKFTAAEADNILAEAPTDGRGNINIKKFAQILTRGDEEEEGA</sequence>
<dbReference type="EnsemblMetazoa" id="SSS_8677s_mrna">
    <property type="protein sequence ID" value="KAF7488654.1"/>
    <property type="gene ID" value="SSS_8677"/>
</dbReference>
<dbReference type="AlphaFoldDB" id="A0A131ZU72"/>
<evidence type="ECO:0000256" key="3">
    <source>
        <dbReference type="ARBA" id="ARBA00022837"/>
    </source>
</evidence>
<dbReference type="EMBL" id="WVUK01000065">
    <property type="protein sequence ID" value="KAF7488654.1"/>
    <property type="molecule type" value="Genomic_DNA"/>
</dbReference>
<dbReference type="PANTHER" id="PTHR23049">
    <property type="entry name" value="MYOSIN REGULATORY LIGHT CHAIN 2"/>
    <property type="match status" value="1"/>
</dbReference>
<proteinExistence type="predicted"/>
<dbReference type="InterPro" id="IPR002048">
    <property type="entry name" value="EF_hand_dom"/>
</dbReference>
<dbReference type="CDD" id="cd00051">
    <property type="entry name" value="EFh"/>
    <property type="match status" value="1"/>
</dbReference>
<evidence type="ECO:0000256" key="2">
    <source>
        <dbReference type="ARBA" id="ARBA00022737"/>
    </source>
</evidence>
<feature type="domain" description="EF-hand" evidence="5">
    <location>
        <begin position="70"/>
        <end position="105"/>
    </location>
</feature>
<dbReference type="SMART" id="SM00054">
    <property type="entry name" value="EFh"/>
    <property type="match status" value="2"/>
</dbReference>
<evidence type="ECO:0000313" key="9">
    <source>
        <dbReference type="Proteomes" id="UP000070412"/>
    </source>
</evidence>
<dbReference type="GO" id="GO:0009791">
    <property type="term" value="P:post-embryonic development"/>
    <property type="evidence" value="ECO:0007669"/>
    <property type="project" value="UniProtKB-ARBA"/>
</dbReference>
<evidence type="ECO:0000313" key="8">
    <source>
        <dbReference type="EnsemblMetazoa" id="KAF7488654.1"/>
    </source>
</evidence>
<keyword evidence="3" id="KW-0106">Calcium</keyword>
<feature type="region of interest" description="Disordered" evidence="4">
    <location>
        <begin position="1"/>
        <end position="58"/>
    </location>
</feature>
<dbReference type="Gene3D" id="1.10.238.10">
    <property type="entry name" value="EF-hand"/>
    <property type="match status" value="2"/>
</dbReference>
<dbReference type="OrthoDB" id="429467at2759"/>
<evidence type="ECO:0000259" key="5">
    <source>
        <dbReference type="PROSITE" id="PS50222"/>
    </source>
</evidence>
<dbReference type="InterPro" id="IPR011992">
    <property type="entry name" value="EF-hand-dom_pair"/>
</dbReference>
<evidence type="ECO:0000256" key="4">
    <source>
        <dbReference type="SAM" id="MobiDB-lite"/>
    </source>
</evidence>
<name>A0A131ZU72_SARSC</name>
<reference evidence="9" key="2">
    <citation type="journal article" date="2020" name="PLoS Negl. Trop. Dis.">
        <title>High-quality nuclear genome for Sarcoptes scabiei-A critical resource for a neglected parasite.</title>
        <authorList>
            <person name="Korhonen P.K."/>
            <person name="Gasser R.B."/>
            <person name="Ma G."/>
            <person name="Wang T."/>
            <person name="Stroehlein A.J."/>
            <person name="Young N.D."/>
            <person name="Ang C.S."/>
            <person name="Fernando D.D."/>
            <person name="Lu H.C."/>
            <person name="Taylor S."/>
            <person name="Reynolds S.L."/>
            <person name="Mofiz E."/>
            <person name="Najaraj S.H."/>
            <person name="Gowda H."/>
            <person name="Madugundu A."/>
            <person name="Renuse S."/>
            <person name="Holt D."/>
            <person name="Pandey A."/>
            <person name="Papenfuss A.T."/>
            <person name="Fischer K."/>
        </authorList>
    </citation>
    <scope>NUCLEOTIDE SEQUENCE [LARGE SCALE GENOMIC DNA]</scope>
</reference>
<feature type="compositionally biased region" description="Low complexity" evidence="4">
    <location>
        <begin position="17"/>
        <end position="38"/>
    </location>
</feature>
<evidence type="ECO:0000313" key="6">
    <source>
        <dbReference type="EMBL" id="KAF7488654.1"/>
    </source>
</evidence>
<dbReference type="GO" id="GO:0005509">
    <property type="term" value="F:calcium ion binding"/>
    <property type="evidence" value="ECO:0007669"/>
    <property type="project" value="InterPro"/>
</dbReference>
<reference evidence="7 10" key="1">
    <citation type="journal article" date="2015" name="Parasit. Vectors">
        <title>Draft genome of the scabies mite.</title>
        <authorList>
            <person name="Rider S.D.Jr."/>
            <person name="Morgan M.S."/>
            <person name="Arlian L.G."/>
        </authorList>
    </citation>
    <scope>NUCLEOTIDE SEQUENCE [LARGE SCALE GENOMIC DNA]</scope>
    <source>
        <strain evidence="7">Arlian Lab</strain>
    </source>
</reference>
<dbReference type="Pfam" id="PF13405">
    <property type="entry name" value="EF-hand_6"/>
    <property type="match status" value="1"/>
</dbReference>
<evidence type="ECO:0000313" key="10">
    <source>
        <dbReference type="Proteomes" id="UP000616769"/>
    </source>
</evidence>
<evidence type="ECO:0000313" key="7">
    <source>
        <dbReference type="EMBL" id="KPM02111.1"/>
    </source>
</evidence>
<evidence type="ECO:0000256" key="1">
    <source>
        <dbReference type="ARBA" id="ARBA00022723"/>
    </source>
</evidence>
<dbReference type="InterPro" id="IPR050403">
    <property type="entry name" value="Myosin_RLC"/>
</dbReference>
<dbReference type="PROSITE" id="PS50222">
    <property type="entry name" value="EF_HAND_2"/>
    <property type="match status" value="1"/>
</dbReference>
<protein>
    <submittedName>
        <fullName evidence="6 7">Myosin regulatory light chain 2</fullName>
    </submittedName>
</protein>
<reference evidence="6" key="3">
    <citation type="submission" date="2020-01" db="EMBL/GenBank/DDBJ databases">
        <authorList>
            <person name="Korhonen P.K.K."/>
            <person name="Guangxu M.G."/>
            <person name="Wang T.W."/>
            <person name="Stroehlein A.J.S."/>
            <person name="Young N.D."/>
            <person name="Ang C.-S.A."/>
            <person name="Fernando D.W.F."/>
            <person name="Lu H.L."/>
            <person name="Taylor S.T."/>
            <person name="Ehtesham M.E.M."/>
            <person name="Najaraj S.H.N."/>
            <person name="Harsha G.H.G."/>
            <person name="Madugundu A.M."/>
            <person name="Renuse S.R."/>
            <person name="Holt D.H."/>
            <person name="Pandey A.P."/>
            <person name="Papenfuss A.P."/>
            <person name="Gasser R.B.G."/>
            <person name="Fischer K.F."/>
        </authorList>
    </citation>
    <scope>NUCLEOTIDE SEQUENCE</scope>
    <source>
        <strain evidence="6">SSS_KF_BRIS2020</strain>
    </source>
</reference>
<dbReference type="VEuPathDB" id="VectorBase:SSCA004366"/>
<dbReference type="FunFam" id="1.10.238.10:FF:000007">
    <property type="entry name" value="Putative myosin regulatory light chain sqh"/>
    <property type="match status" value="1"/>
</dbReference>
<organism evidence="7 10">
    <name type="scientific">Sarcoptes scabiei</name>
    <name type="common">Itch mite</name>
    <name type="synonym">Acarus scabiei</name>
    <dbReference type="NCBI Taxonomy" id="52283"/>
    <lineage>
        <taxon>Eukaryota</taxon>
        <taxon>Metazoa</taxon>
        <taxon>Ecdysozoa</taxon>
        <taxon>Arthropoda</taxon>
        <taxon>Chelicerata</taxon>
        <taxon>Arachnida</taxon>
        <taxon>Acari</taxon>
        <taxon>Acariformes</taxon>
        <taxon>Sarcoptiformes</taxon>
        <taxon>Astigmata</taxon>
        <taxon>Psoroptidia</taxon>
        <taxon>Sarcoptoidea</taxon>
        <taxon>Sarcoptidae</taxon>
        <taxon>Sarcoptinae</taxon>
        <taxon>Sarcoptes</taxon>
    </lineage>
</organism>
<dbReference type="Pfam" id="PF13833">
    <property type="entry name" value="EF-hand_8"/>
    <property type="match status" value="1"/>
</dbReference>
<reference evidence="8" key="4">
    <citation type="submission" date="2022-06" db="UniProtKB">
        <authorList>
            <consortium name="EnsemblMetazoa"/>
        </authorList>
    </citation>
    <scope>IDENTIFICATION</scope>
</reference>
<keyword evidence="2" id="KW-0677">Repeat</keyword>
<accession>A0A131ZU72</accession>
<gene>
    <name evidence="7" type="ORF">QR98_0005170</name>
    <name evidence="6" type="ORF">SSS_8677</name>
</gene>
<keyword evidence="1" id="KW-0479">Metal-binding</keyword>
<dbReference type="SUPFAM" id="SSF47473">
    <property type="entry name" value="EF-hand"/>
    <property type="match status" value="1"/>
</dbReference>
<dbReference type="Proteomes" id="UP000070412">
    <property type="component" value="Unassembled WGS sequence"/>
</dbReference>
<dbReference type="InterPro" id="IPR018247">
    <property type="entry name" value="EF_Hand_1_Ca_BS"/>
</dbReference>
<dbReference type="Proteomes" id="UP000616769">
    <property type="component" value="Unassembled WGS sequence"/>
</dbReference>